<reference evidence="1 2" key="1">
    <citation type="submission" date="2020-05" db="EMBL/GenBank/DDBJ databases">
        <title>Aquincola sp. isolate from soil.</title>
        <authorList>
            <person name="Han J."/>
            <person name="Kim D.-U."/>
        </authorList>
    </citation>
    <scope>NUCLEOTIDE SEQUENCE [LARGE SCALE GENOMIC DNA]</scope>
    <source>
        <strain evidence="1 2">S2</strain>
    </source>
</reference>
<dbReference type="EMBL" id="JABRWJ010000030">
    <property type="protein sequence ID" value="NRF72449.1"/>
    <property type="molecule type" value="Genomic_DNA"/>
</dbReference>
<keyword evidence="2" id="KW-1185">Reference proteome</keyword>
<dbReference type="InterPro" id="IPR018697">
    <property type="entry name" value="DUF2199"/>
</dbReference>
<proteinExistence type="predicted"/>
<comment type="caution">
    <text evidence="1">The sequence shown here is derived from an EMBL/GenBank/DDBJ whole genome shotgun (WGS) entry which is preliminary data.</text>
</comment>
<gene>
    <name evidence="1" type="ORF">HLB44_36420</name>
</gene>
<evidence type="ECO:0000313" key="2">
    <source>
        <dbReference type="Proteomes" id="UP000737171"/>
    </source>
</evidence>
<evidence type="ECO:0000313" key="1">
    <source>
        <dbReference type="EMBL" id="NRF72449.1"/>
    </source>
</evidence>
<name>A0ABX2EV79_9BURK</name>
<dbReference type="Pfam" id="PF09965">
    <property type="entry name" value="DUF2199"/>
    <property type="match status" value="1"/>
</dbReference>
<accession>A0ABX2EV79</accession>
<sequence>MPAIFAFTCTCCGKLHEGSPSFAFNAPDHYANLTEEQKARIGKLNSDVCTIAHEDRTDYFIRTILEIPIEGVAEPFTWGVWVSLSKKSFERYLDTYDTPVEGEGFFGWLCNAIPNYPSGPSSRPTDVIVQLNRQRPKLLLHRGEQETDPLVIDQHQGISVARAQSLAEQAMHR</sequence>
<dbReference type="Proteomes" id="UP000737171">
    <property type="component" value="Unassembled WGS sequence"/>
</dbReference>
<organism evidence="1 2">
    <name type="scientific">Pseudaquabacterium terrae</name>
    <dbReference type="NCBI Taxonomy" id="2732868"/>
    <lineage>
        <taxon>Bacteria</taxon>
        <taxon>Pseudomonadati</taxon>
        <taxon>Pseudomonadota</taxon>
        <taxon>Betaproteobacteria</taxon>
        <taxon>Burkholderiales</taxon>
        <taxon>Sphaerotilaceae</taxon>
        <taxon>Pseudaquabacterium</taxon>
    </lineage>
</organism>
<protein>
    <submittedName>
        <fullName evidence="1">DUF2199 domain-containing protein</fullName>
    </submittedName>
</protein>
<dbReference type="RefSeq" id="WP_173135699.1">
    <property type="nucleotide sequence ID" value="NZ_JABRWJ010000030.1"/>
</dbReference>